<evidence type="ECO:0000313" key="3">
    <source>
        <dbReference type="EMBL" id="SJM91706.1"/>
    </source>
</evidence>
<comment type="similarity">
    <text evidence="1">Belongs to the RelE toxin family.</text>
</comment>
<keyword evidence="2" id="KW-1277">Toxin-antitoxin system</keyword>
<dbReference type="AlphaFoldDB" id="A0A1R4H6A6"/>
<dbReference type="PANTHER" id="PTHR33755">
    <property type="entry name" value="TOXIN PARE1-RELATED"/>
    <property type="match status" value="1"/>
</dbReference>
<gene>
    <name evidence="3" type="primary">relE</name>
    <name evidence="3" type="ORF">CRENPOLYSF1_200050</name>
</gene>
<proteinExistence type="inferred from homology"/>
<dbReference type="Gene3D" id="3.30.2310.20">
    <property type="entry name" value="RelE-like"/>
    <property type="match status" value="1"/>
</dbReference>
<dbReference type="InterPro" id="IPR051803">
    <property type="entry name" value="TA_system_RelE-like_toxin"/>
</dbReference>
<dbReference type="PANTHER" id="PTHR33755:SF6">
    <property type="entry name" value="PLASMID STABILIZATION SYSTEM PROTEIN"/>
    <property type="match status" value="1"/>
</dbReference>
<reference evidence="4" key="1">
    <citation type="submission" date="2017-02" db="EMBL/GenBank/DDBJ databases">
        <authorList>
            <person name="Daims H."/>
        </authorList>
    </citation>
    <scope>NUCLEOTIDE SEQUENCE [LARGE SCALE GENOMIC DNA]</scope>
</reference>
<dbReference type="Proteomes" id="UP000195667">
    <property type="component" value="Unassembled WGS sequence"/>
</dbReference>
<keyword evidence="4" id="KW-1185">Reference proteome</keyword>
<accession>A0A1R4H6A6</accession>
<dbReference type="RefSeq" id="WP_217884077.1">
    <property type="nucleotide sequence ID" value="NZ_FUKI01000094.1"/>
</dbReference>
<dbReference type="NCBIfam" id="TIGR02385">
    <property type="entry name" value="RelE_StbE"/>
    <property type="match status" value="1"/>
</dbReference>
<evidence type="ECO:0000256" key="2">
    <source>
        <dbReference type="ARBA" id="ARBA00022649"/>
    </source>
</evidence>
<evidence type="ECO:0000256" key="1">
    <source>
        <dbReference type="ARBA" id="ARBA00006226"/>
    </source>
</evidence>
<protein>
    <submittedName>
        <fullName evidence="3">Putative addiction module toxin RelE/StbE</fullName>
    </submittedName>
</protein>
<evidence type="ECO:0000313" key="4">
    <source>
        <dbReference type="Proteomes" id="UP000195667"/>
    </source>
</evidence>
<name>A0A1R4H6A6_9GAMM</name>
<sequence>MLFLRNMIVKWTKTALKNVSLIADYSAQDKAVRTNTFVQEIRNKTHLLADFSELGRPGRVMGTRELVVHKNYIVVYRVRNEQVEIIRVHHVAKLWPKSFE</sequence>
<dbReference type="InterPro" id="IPR035093">
    <property type="entry name" value="RelE/ParE_toxin_dom_sf"/>
</dbReference>
<dbReference type="EMBL" id="FUKI01000094">
    <property type="protein sequence ID" value="SJM91706.1"/>
    <property type="molecule type" value="Genomic_DNA"/>
</dbReference>
<organism evidence="3 4">
    <name type="scientific">Crenothrix polyspora</name>
    <dbReference type="NCBI Taxonomy" id="360316"/>
    <lineage>
        <taxon>Bacteria</taxon>
        <taxon>Pseudomonadati</taxon>
        <taxon>Pseudomonadota</taxon>
        <taxon>Gammaproteobacteria</taxon>
        <taxon>Methylococcales</taxon>
        <taxon>Crenotrichaceae</taxon>
        <taxon>Crenothrix</taxon>
    </lineage>
</organism>
<dbReference type="InterPro" id="IPR007712">
    <property type="entry name" value="RelE/ParE_toxin"/>
</dbReference>
<dbReference type="Pfam" id="PF05016">
    <property type="entry name" value="ParE_toxin"/>
    <property type="match status" value="1"/>
</dbReference>